<dbReference type="GO" id="GO:0005886">
    <property type="term" value="C:plasma membrane"/>
    <property type="evidence" value="ECO:0007669"/>
    <property type="project" value="TreeGrafter"/>
</dbReference>
<dbReference type="PANTHER" id="PTHR43867">
    <property type="entry name" value="CELLULOSE SYNTHASE CATALYTIC SUBUNIT A [UDP-FORMING]"/>
    <property type="match status" value="1"/>
</dbReference>
<protein>
    <recommendedName>
        <fullName evidence="10">Beta-monoglucosyldiacylglycerol synthase</fullName>
        <ecNumber evidence="9">2.4.1.336</ecNumber>
    </recommendedName>
    <alternativeName>
        <fullName evidence="11">UDP-glucose:1,2-diacylglycerol 3-beta-D-glucosyltransferase</fullName>
    </alternativeName>
</protein>
<evidence type="ECO:0000256" key="2">
    <source>
        <dbReference type="ARBA" id="ARBA00022676"/>
    </source>
</evidence>
<evidence type="ECO:0000256" key="8">
    <source>
        <dbReference type="ARBA" id="ARBA00053004"/>
    </source>
</evidence>
<dbReference type="KEGG" id="dov:DSCO28_12710"/>
<dbReference type="FunFam" id="3.90.550.10:FF:000164">
    <property type="entry name" value="Beta-(1-3)-glucosyl transferase"/>
    <property type="match status" value="1"/>
</dbReference>
<feature type="transmembrane region" description="Helical" evidence="12">
    <location>
        <begin position="670"/>
        <end position="698"/>
    </location>
</feature>
<sequence length="874" mass="98592">MSTVLIALAIAILAVSVWALANRPEQEPPWPPRIQGFSFSPLHEGQSPLEKIYPDESDIESDLALLEGKTHAIRTYTVEDKLFRIPEMAKKYHLNVAFGVWIDGNHERNRKDMQIFLETAARSTNIVRAVVGNEAILRGELTPEELAVYLDETRAALDVPVSTAEPWHVWVKYHELAEHVDYIAVHMLPYWEGVHIDRAVDFVVEKIDLLKELFPGKPIIIAEVGWPSNGRTRQSAVASPANQAVFLRRFLDRAQQENYIYYIMEAFDQPWKRDTEGAVGAYWGVYDVARQEKFPFTRPIVPIPNWTRLAGLSVFIALITFAVLLIDSHSLSDRGRGFLAVLVFAAASGAVWVVYDYIHQYLTVGTVIVGLVMISGMIGVIVVLLTEAHEWAEARWIIRLRRSFRPVTLDDDQLPMVSIHVPAYNEPPEMVIDTLNALATLDYPRFEVLVVDNNTRDSGVWKPVAEHCHSLGARFRFFHVNPLAGFKAGALNFALSRTNAAAQIIAVIDSDYQVAPNWLRDLVPQFKEPKVGIVQAPQDYRDGELNAFKSMCYAEYRGFFFIGMVTRNERNAIIQHGTMTLIRRSVLESIDGWSEWSITEDAELGLRIFEHGYEAAYIPRSYGRGLMPDTFADYKKQRYRWAYGAVQILRRHAKFLSGSKKSQLRNGQRYHFIAGWLPWLADGANLFFNVAALLWSLAMIIDPLHIDPPLVIFSILPLALFTFKIGKIVYLYRTRVNATLAQTVAAAAAGLALSHTIANAVLAGFVTRDKPFYRTPKMAKTGKLSLLTQSLMVSLEEIFLLAAMLSAATTIGLLQKMDTLDMNLWVIVLVVQALPYAATLLVALVSGFPWMRGRFLHWRPQQQETIKTVANSEG</sequence>
<dbReference type="GO" id="GO:0016758">
    <property type="term" value="F:hexosyltransferase activity"/>
    <property type="evidence" value="ECO:0007669"/>
    <property type="project" value="TreeGrafter"/>
</dbReference>
<evidence type="ECO:0000256" key="7">
    <source>
        <dbReference type="ARBA" id="ARBA00023136"/>
    </source>
</evidence>
<dbReference type="Gene3D" id="3.20.20.80">
    <property type="entry name" value="Glycosidases"/>
    <property type="match status" value="1"/>
</dbReference>
<feature type="transmembrane region" description="Helical" evidence="12">
    <location>
        <begin position="338"/>
        <end position="355"/>
    </location>
</feature>
<feature type="transmembrane region" description="Helical" evidence="12">
    <location>
        <begin position="306"/>
        <end position="326"/>
    </location>
</feature>
<evidence type="ECO:0000256" key="3">
    <source>
        <dbReference type="ARBA" id="ARBA00022679"/>
    </source>
</evidence>
<dbReference type="Proteomes" id="UP000425960">
    <property type="component" value="Chromosome"/>
</dbReference>
<keyword evidence="5" id="KW-0460">Magnesium</keyword>
<feature type="transmembrane region" description="Helical" evidence="12">
    <location>
        <begin position="826"/>
        <end position="850"/>
    </location>
</feature>
<keyword evidence="3 13" id="KW-0808">Transferase</keyword>
<name>A0A5K7ZKD2_9BACT</name>
<evidence type="ECO:0000256" key="1">
    <source>
        <dbReference type="ARBA" id="ARBA00004141"/>
    </source>
</evidence>
<keyword evidence="4 12" id="KW-0812">Transmembrane</keyword>
<dbReference type="Pfam" id="PF13641">
    <property type="entry name" value="Glyco_tranf_2_3"/>
    <property type="match status" value="1"/>
</dbReference>
<evidence type="ECO:0000256" key="11">
    <source>
        <dbReference type="ARBA" id="ARBA00078564"/>
    </source>
</evidence>
<keyword evidence="7 12" id="KW-0472">Membrane</keyword>
<evidence type="ECO:0000313" key="14">
    <source>
        <dbReference type="Proteomes" id="UP000425960"/>
    </source>
</evidence>
<gene>
    <name evidence="13" type="primary">ndvB_1</name>
    <name evidence="13" type="ORF">DSCO28_12710</name>
</gene>
<evidence type="ECO:0000256" key="9">
    <source>
        <dbReference type="ARBA" id="ARBA00066964"/>
    </source>
</evidence>
<dbReference type="RefSeq" id="WP_231714078.1">
    <property type="nucleotide sequence ID" value="NZ_AP021876.1"/>
</dbReference>
<evidence type="ECO:0000313" key="13">
    <source>
        <dbReference type="EMBL" id="BBO80705.1"/>
    </source>
</evidence>
<proteinExistence type="predicted"/>
<dbReference type="Gene3D" id="3.90.550.10">
    <property type="entry name" value="Spore Coat Polysaccharide Biosynthesis Protein SpsA, Chain A"/>
    <property type="match status" value="1"/>
</dbReference>
<dbReference type="InterPro" id="IPR029044">
    <property type="entry name" value="Nucleotide-diphossugar_trans"/>
</dbReference>
<dbReference type="PANTHER" id="PTHR43867:SF4">
    <property type="entry name" value="BETA-(1-3)-GLUCOSYL TRANSFERASE"/>
    <property type="match status" value="1"/>
</dbReference>
<evidence type="ECO:0000256" key="12">
    <source>
        <dbReference type="SAM" id="Phobius"/>
    </source>
</evidence>
<feature type="transmembrane region" description="Helical" evidence="12">
    <location>
        <begin position="786"/>
        <end position="814"/>
    </location>
</feature>
<dbReference type="SUPFAM" id="SSF53448">
    <property type="entry name" value="Nucleotide-diphospho-sugar transferases"/>
    <property type="match status" value="1"/>
</dbReference>
<comment type="subcellular location">
    <subcellularLocation>
        <location evidence="1">Membrane</location>
        <topology evidence="1">Multi-pass membrane protein</topology>
    </subcellularLocation>
</comment>
<dbReference type="EC" id="2.4.1.336" evidence="9"/>
<reference evidence="13 14" key="1">
    <citation type="submission" date="2019-11" db="EMBL/GenBank/DDBJ databases">
        <title>Comparative genomics of hydrocarbon-degrading Desulfosarcina strains.</title>
        <authorList>
            <person name="Watanabe M."/>
            <person name="Kojima H."/>
            <person name="Fukui M."/>
        </authorList>
    </citation>
    <scope>NUCLEOTIDE SEQUENCE [LARGE SCALE GENOMIC DNA]</scope>
    <source>
        <strain evidence="13 14">28bB2T</strain>
    </source>
</reference>
<dbReference type="AlphaFoldDB" id="A0A5K7ZKD2"/>
<dbReference type="SUPFAM" id="SSF51445">
    <property type="entry name" value="(Trans)glycosidases"/>
    <property type="match status" value="1"/>
</dbReference>
<evidence type="ECO:0000256" key="4">
    <source>
        <dbReference type="ARBA" id="ARBA00022692"/>
    </source>
</evidence>
<keyword evidence="2" id="KW-0328">Glycosyltransferase</keyword>
<dbReference type="EMBL" id="AP021876">
    <property type="protein sequence ID" value="BBO80705.1"/>
    <property type="molecule type" value="Genomic_DNA"/>
</dbReference>
<keyword evidence="6 12" id="KW-1133">Transmembrane helix</keyword>
<comment type="catalytic activity">
    <reaction evidence="8">
        <text>a 1,2-diacyl-sn-glycerol + UDP-alpha-D-glucose = a 1,2-diacyl-3-O-(beta-D-glucopyranosyl)-sn-glycerol + UDP + H(+)</text>
        <dbReference type="Rhea" id="RHEA:17285"/>
        <dbReference type="ChEBI" id="CHEBI:15378"/>
        <dbReference type="ChEBI" id="CHEBI:17815"/>
        <dbReference type="ChEBI" id="CHEBI:58223"/>
        <dbReference type="ChEBI" id="CHEBI:58885"/>
        <dbReference type="ChEBI" id="CHEBI:75799"/>
        <dbReference type="EC" id="2.4.1.336"/>
    </reaction>
</comment>
<evidence type="ECO:0000256" key="10">
    <source>
        <dbReference type="ARBA" id="ARBA00068721"/>
    </source>
</evidence>
<evidence type="ECO:0000256" key="5">
    <source>
        <dbReference type="ARBA" id="ARBA00022842"/>
    </source>
</evidence>
<feature type="transmembrane region" description="Helical" evidence="12">
    <location>
        <begin position="744"/>
        <end position="766"/>
    </location>
</feature>
<accession>A0A5K7ZKD2</accession>
<evidence type="ECO:0000256" key="6">
    <source>
        <dbReference type="ARBA" id="ARBA00022989"/>
    </source>
</evidence>
<feature type="transmembrane region" description="Helical" evidence="12">
    <location>
        <begin position="361"/>
        <end position="385"/>
    </location>
</feature>
<organism evidence="13 14">
    <name type="scientific">Desulfosarcina ovata subsp. sediminis</name>
    <dbReference type="NCBI Taxonomy" id="885957"/>
    <lineage>
        <taxon>Bacteria</taxon>
        <taxon>Pseudomonadati</taxon>
        <taxon>Thermodesulfobacteriota</taxon>
        <taxon>Desulfobacteria</taxon>
        <taxon>Desulfobacterales</taxon>
        <taxon>Desulfosarcinaceae</taxon>
        <taxon>Desulfosarcina</taxon>
    </lineage>
</organism>
<dbReference type="InterPro" id="IPR050321">
    <property type="entry name" value="Glycosyltr_2/OpgH_subfam"/>
</dbReference>
<dbReference type="InterPro" id="IPR017853">
    <property type="entry name" value="GH"/>
</dbReference>
<feature type="transmembrane region" description="Helical" evidence="12">
    <location>
        <begin position="710"/>
        <end position="732"/>
    </location>
</feature>